<evidence type="ECO:0000313" key="1">
    <source>
        <dbReference type="EMBL" id="RVW67277.1"/>
    </source>
</evidence>
<sequence>MFLNSQLHALIFLSDVHQFR</sequence>
<organism evidence="1 2">
    <name type="scientific">Vitis vinifera</name>
    <name type="common">Grape</name>
    <dbReference type="NCBI Taxonomy" id="29760"/>
    <lineage>
        <taxon>Eukaryota</taxon>
        <taxon>Viridiplantae</taxon>
        <taxon>Streptophyta</taxon>
        <taxon>Embryophyta</taxon>
        <taxon>Tracheophyta</taxon>
        <taxon>Spermatophyta</taxon>
        <taxon>Magnoliopsida</taxon>
        <taxon>eudicotyledons</taxon>
        <taxon>Gunneridae</taxon>
        <taxon>Pentapetalae</taxon>
        <taxon>rosids</taxon>
        <taxon>Vitales</taxon>
        <taxon>Vitaceae</taxon>
        <taxon>Viteae</taxon>
        <taxon>Vitis</taxon>
    </lineage>
</organism>
<gene>
    <name evidence="1" type="ORF">CK203_064326</name>
</gene>
<dbReference type="EMBL" id="QGNW01000594">
    <property type="protein sequence ID" value="RVW67277.1"/>
    <property type="molecule type" value="Genomic_DNA"/>
</dbReference>
<dbReference type="Proteomes" id="UP000288805">
    <property type="component" value="Unassembled WGS sequence"/>
</dbReference>
<accession>A0A438G506</accession>
<comment type="caution">
    <text evidence="1">The sequence shown here is derived from an EMBL/GenBank/DDBJ whole genome shotgun (WGS) entry which is preliminary data.</text>
</comment>
<name>A0A438G506_VITVI</name>
<dbReference type="AlphaFoldDB" id="A0A438G506"/>
<proteinExistence type="predicted"/>
<protein>
    <submittedName>
        <fullName evidence="1">Uncharacterized protein</fullName>
    </submittedName>
</protein>
<evidence type="ECO:0000313" key="2">
    <source>
        <dbReference type="Proteomes" id="UP000288805"/>
    </source>
</evidence>
<reference evidence="1 2" key="1">
    <citation type="journal article" date="2018" name="PLoS Genet.">
        <title>Population sequencing reveals clonal diversity and ancestral inbreeding in the grapevine cultivar Chardonnay.</title>
        <authorList>
            <person name="Roach M.J."/>
            <person name="Johnson D.L."/>
            <person name="Bohlmann J."/>
            <person name="van Vuuren H.J."/>
            <person name="Jones S.J."/>
            <person name="Pretorius I.S."/>
            <person name="Schmidt S.A."/>
            <person name="Borneman A.R."/>
        </authorList>
    </citation>
    <scope>NUCLEOTIDE SEQUENCE [LARGE SCALE GENOMIC DNA]</scope>
    <source>
        <strain evidence="2">cv. Chardonnay</strain>
        <tissue evidence="1">Leaf</tissue>
    </source>
</reference>